<evidence type="ECO:0000313" key="2">
    <source>
        <dbReference type="EnsemblMetazoa" id="HelroP162499"/>
    </source>
</evidence>
<dbReference type="InParanoid" id="T1ESR3"/>
<reference evidence="3" key="1">
    <citation type="submission" date="2012-12" db="EMBL/GenBank/DDBJ databases">
        <authorList>
            <person name="Hellsten U."/>
            <person name="Grimwood J."/>
            <person name="Chapman J.A."/>
            <person name="Shapiro H."/>
            <person name="Aerts A."/>
            <person name="Otillar R.P."/>
            <person name="Terry A.Y."/>
            <person name="Boore J.L."/>
            <person name="Simakov O."/>
            <person name="Marletaz F."/>
            <person name="Cho S.-J."/>
            <person name="Edsinger-Gonzales E."/>
            <person name="Havlak P."/>
            <person name="Kuo D.-H."/>
            <person name="Larsson T."/>
            <person name="Lv J."/>
            <person name="Arendt D."/>
            <person name="Savage R."/>
            <person name="Osoegawa K."/>
            <person name="de Jong P."/>
            <person name="Lindberg D.R."/>
            <person name="Seaver E.C."/>
            <person name="Weisblat D.A."/>
            <person name="Putnam N.H."/>
            <person name="Grigoriev I.V."/>
            <person name="Rokhsar D.S."/>
        </authorList>
    </citation>
    <scope>NUCLEOTIDE SEQUENCE</scope>
</reference>
<dbReference type="EMBL" id="KB097143">
    <property type="protein sequence ID" value="ESN99021.1"/>
    <property type="molecule type" value="Genomic_DNA"/>
</dbReference>
<reference evidence="1 3" key="2">
    <citation type="journal article" date="2013" name="Nature">
        <title>Insights into bilaterian evolution from three spiralian genomes.</title>
        <authorList>
            <person name="Simakov O."/>
            <person name="Marletaz F."/>
            <person name="Cho S.J."/>
            <person name="Edsinger-Gonzales E."/>
            <person name="Havlak P."/>
            <person name="Hellsten U."/>
            <person name="Kuo D.H."/>
            <person name="Larsson T."/>
            <person name="Lv J."/>
            <person name="Arendt D."/>
            <person name="Savage R."/>
            <person name="Osoegawa K."/>
            <person name="de Jong P."/>
            <person name="Grimwood J."/>
            <person name="Chapman J.A."/>
            <person name="Shapiro H."/>
            <person name="Aerts A."/>
            <person name="Otillar R.P."/>
            <person name="Terry A.Y."/>
            <person name="Boore J.L."/>
            <person name="Grigoriev I.V."/>
            <person name="Lindberg D.R."/>
            <person name="Seaver E.C."/>
            <person name="Weisblat D.A."/>
            <person name="Putnam N.H."/>
            <person name="Rokhsar D.S."/>
        </authorList>
    </citation>
    <scope>NUCLEOTIDE SEQUENCE</scope>
</reference>
<protein>
    <submittedName>
        <fullName evidence="1 2">Uncharacterized protein</fullName>
    </submittedName>
</protein>
<evidence type="ECO:0000313" key="1">
    <source>
        <dbReference type="EMBL" id="ESN99021.1"/>
    </source>
</evidence>
<dbReference type="EMBL" id="AMQM01001099">
    <property type="status" value="NOT_ANNOTATED_CDS"/>
    <property type="molecule type" value="Genomic_DNA"/>
</dbReference>
<accession>T1ESR3</accession>
<keyword evidence="3" id="KW-1185">Reference proteome</keyword>
<dbReference type="Proteomes" id="UP000015101">
    <property type="component" value="Unassembled WGS sequence"/>
</dbReference>
<dbReference type="GeneID" id="20199613"/>
<organism evidence="2 3">
    <name type="scientific">Helobdella robusta</name>
    <name type="common">Californian leech</name>
    <dbReference type="NCBI Taxonomy" id="6412"/>
    <lineage>
        <taxon>Eukaryota</taxon>
        <taxon>Metazoa</taxon>
        <taxon>Spiralia</taxon>
        <taxon>Lophotrochozoa</taxon>
        <taxon>Annelida</taxon>
        <taxon>Clitellata</taxon>
        <taxon>Hirudinea</taxon>
        <taxon>Rhynchobdellida</taxon>
        <taxon>Glossiphoniidae</taxon>
        <taxon>Helobdella</taxon>
    </lineage>
</organism>
<dbReference type="EnsemblMetazoa" id="HelroT162499">
    <property type="protein sequence ID" value="HelroP162499"/>
    <property type="gene ID" value="HelroG162499"/>
</dbReference>
<dbReference type="OrthoDB" id="9976404at2759"/>
<name>T1ESR3_HELRO</name>
<sequence>MNSEKAGQKAKNTVFPTCKLFSYLFHLEQGLGGKVKCKKKISLLHKLHIENMKTTIICKKKLLALSFVPLLHQVITAFEVLSETYSGVLEKVCEYWEDNYSGREKQNRQVTARFPVTFRNVRDRCRRTWYEQITQLRDGIMHPVDCHHPNVCKLIDHFRKEHKFTEDKMVQHNGGERKKAASKSKYLKLDEYFQLITPYQEWNFYVALHIVFDFVIYSFNWFNKIVTFIT</sequence>
<dbReference type="AlphaFoldDB" id="T1ESR3"/>
<dbReference type="RefSeq" id="XP_009022935.1">
    <property type="nucleotide sequence ID" value="XM_009024687.1"/>
</dbReference>
<dbReference type="HOGENOM" id="CLU_1205928_0_0_1"/>
<dbReference type="KEGG" id="hro:HELRODRAFT_162499"/>
<evidence type="ECO:0000313" key="3">
    <source>
        <dbReference type="Proteomes" id="UP000015101"/>
    </source>
</evidence>
<proteinExistence type="predicted"/>
<gene>
    <name evidence="2" type="primary">20199613</name>
    <name evidence="1" type="ORF">HELRODRAFT_162499</name>
</gene>
<dbReference type="CTD" id="20199613"/>
<reference evidence="2" key="3">
    <citation type="submission" date="2015-06" db="UniProtKB">
        <authorList>
            <consortium name="EnsemblMetazoa"/>
        </authorList>
    </citation>
    <scope>IDENTIFICATION</scope>
</reference>